<dbReference type="Pfam" id="PF13411">
    <property type="entry name" value="MerR_1"/>
    <property type="match status" value="1"/>
</dbReference>
<dbReference type="InterPro" id="IPR009061">
    <property type="entry name" value="DNA-bd_dom_put_sf"/>
</dbReference>
<organism evidence="3 4">
    <name type="scientific">Thermobispora bispora (strain ATCC 19993 / DSM 43833 / CBS 139.67 / JCM 10125 / KCTC 9307 / NBRC 14880 / R51)</name>
    <dbReference type="NCBI Taxonomy" id="469371"/>
    <lineage>
        <taxon>Bacteria</taxon>
        <taxon>Bacillati</taxon>
        <taxon>Actinomycetota</taxon>
        <taxon>Actinomycetes</taxon>
        <taxon>Streptosporangiales</taxon>
        <taxon>Streptosporangiaceae</taxon>
        <taxon>Thermobispora</taxon>
    </lineage>
</organism>
<dbReference type="GO" id="GO:0003677">
    <property type="term" value="F:DNA binding"/>
    <property type="evidence" value="ECO:0007669"/>
    <property type="project" value="InterPro"/>
</dbReference>
<protein>
    <submittedName>
        <fullName evidence="3">Transcriptional regulator, MerR family</fullName>
    </submittedName>
</protein>
<dbReference type="Gene3D" id="1.10.1660.10">
    <property type="match status" value="1"/>
</dbReference>
<dbReference type="RefSeq" id="WP_013131570.1">
    <property type="nucleotide sequence ID" value="NC_014165.1"/>
</dbReference>
<sequence length="244" mass="25125">MAWTIGELAEHAARLLGPDGQVSGRVRPVPNERLIRWYTTIGLLDPPIARRGRVALYGRRHLLQLVAIKRRQAAGLSIAAIQAELAGATDAALQRIAGLGDADLPEEPAGTAADGAPAPGPARRFWARPAALARPPRPDGTAAPDTTSAGYPPPRAADQQPAGVVHGVRLAPGVTLLLDGAGRAPTAEEAAAIRRAAGPLLAMLAGYGLADRPGAELPATPMTNGGREGRPPHGRGPGSAPRPR</sequence>
<dbReference type="InterPro" id="IPR000551">
    <property type="entry name" value="MerR-type_HTH_dom"/>
</dbReference>
<accession>D6Y9B7</accession>
<feature type="region of interest" description="Disordered" evidence="1">
    <location>
        <begin position="211"/>
        <end position="244"/>
    </location>
</feature>
<evidence type="ECO:0000313" key="3">
    <source>
        <dbReference type="EMBL" id="ADG88037.1"/>
    </source>
</evidence>
<evidence type="ECO:0000313" key="4">
    <source>
        <dbReference type="Proteomes" id="UP000006640"/>
    </source>
</evidence>
<proteinExistence type="predicted"/>
<dbReference type="eggNOG" id="COG0789">
    <property type="taxonomic scope" value="Bacteria"/>
</dbReference>
<feature type="compositionally biased region" description="Low complexity" evidence="1">
    <location>
        <begin position="108"/>
        <end position="123"/>
    </location>
</feature>
<name>D6Y9B7_THEBD</name>
<feature type="region of interest" description="Disordered" evidence="1">
    <location>
        <begin position="104"/>
        <end position="123"/>
    </location>
</feature>
<dbReference type="OrthoDB" id="3830374at2"/>
<dbReference type="GO" id="GO:0006355">
    <property type="term" value="P:regulation of DNA-templated transcription"/>
    <property type="evidence" value="ECO:0007669"/>
    <property type="project" value="InterPro"/>
</dbReference>
<feature type="domain" description="HTH merR-type" evidence="2">
    <location>
        <begin position="3"/>
        <end position="88"/>
    </location>
</feature>
<dbReference type="HOGENOM" id="CLU_110117_0_0_11"/>
<gene>
    <name evidence="3" type="ordered locus">Tbis_1319</name>
</gene>
<dbReference type="SMART" id="SM00422">
    <property type="entry name" value="HTH_MERR"/>
    <property type="match status" value="1"/>
</dbReference>
<dbReference type="SUPFAM" id="SSF46955">
    <property type="entry name" value="Putative DNA-binding domain"/>
    <property type="match status" value="1"/>
</dbReference>
<dbReference type="EMBL" id="CP001874">
    <property type="protein sequence ID" value="ADG88037.1"/>
    <property type="molecule type" value="Genomic_DNA"/>
</dbReference>
<dbReference type="AlphaFoldDB" id="D6Y9B7"/>
<reference evidence="3 4" key="1">
    <citation type="submission" date="2010-01" db="EMBL/GenBank/DDBJ databases">
        <title>The complete genome of Thermobispora bispora DSM 43833.</title>
        <authorList>
            <consortium name="US DOE Joint Genome Institute (JGI-PGF)"/>
            <person name="Lucas S."/>
            <person name="Copeland A."/>
            <person name="Lapidus A."/>
            <person name="Glavina del Rio T."/>
            <person name="Dalin E."/>
            <person name="Tice H."/>
            <person name="Bruce D."/>
            <person name="Goodwin L."/>
            <person name="Pitluck S."/>
            <person name="Kyrpides N."/>
            <person name="Mavromatis K."/>
            <person name="Ivanova N."/>
            <person name="Mikhailova N."/>
            <person name="Chertkov O."/>
            <person name="Brettin T."/>
            <person name="Detter J.C."/>
            <person name="Han C."/>
            <person name="Larimer F."/>
            <person name="Land M."/>
            <person name="Hauser L."/>
            <person name="Markowitz V."/>
            <person name="Cheng J.-F."/>
            <person name="Hugenholtz P."/>
            <person name="Woyke T."/>
            <person name="Wu D."/>
            <person name="Jando M."/>
            <person name="Schneider S."/>
            <person name="Klenk H.-P."/>
            <person name="Eisen J.A."/>
        </authorList>
    </citation>
    <scope>NUCLEOTIDE SEQUENCE [LARGE SCALE GENOMIC DNA]</scope>
    <source>
        <strain evidence="4">ATCC 19993 / DSM 43833 / CBS 139.67 / JCM 10125 / KCTC 9307 / NBRC 14880 / R51</strain>
    </source>
</reference>
<feature type="region of interest" description="Disordered" evidence="1">
    <location>
        <begin position="132"/>
        <end position="162"/>
    </location>
</feature>
<evidence type="ECO:0000256" key="1">
    <source>
        <dbReference type="SAM" id="MobiDB-lite"/>
    </source>
</evidence>
<dbReference type="KEGG" id="tbi:Tbis_1319"/>
<evidence type="ECO:0000259" key="2">
    <source>
        <dbReference type="SMART" id="SM00422"/>
    </source>
</evidence>
<dbReference type="STRING" id="469371.Tbis_1319"/>
<dbReference type="Proteomes" id="UP000006640">
    <property type="component" value="Chromosome"/>
</dbReference>
<keyword evidence="4" id="KW-1185">Reference proteome</keyword>